<feature type="region of interest" description="Disordered" evidence="3">
    <location>
        <begin position="695"/>
        <end position="717"/>
    </location>
</feature>
<proteinExistence type="predicted"/>
<keyword evidence="2" id="KW-0040">ANK repeat</keyword>
<protein>
    <recommendedName>
        <fullName evidence="4">Nephrocystin 3-like N-terminal domain-containing protein</fullName>
    </recommendedName>
</protein>
<reference evidence="5" key="1">
    <citation type="submission" date="2023-01" db="EMBL/GenBank/DDBJ databases">
        <title>The chitinases involved in constricting ring structure development in the nematode-trapping fungus Drechslerella dactyloides.</title>
        <authorList>
            <person name="Wang R."/>
            <person name="Zhang L."/>
            <person name="Tang P."/>
            <person name="Li S."/>
            <person name="Liang L."/>
        </authorList>
    </citation>
    <scope>NUCLEOTIDE SEQUENCE</scope>
    <source>
        <strain evidence="5">YMF1.00031</strain>
    </source>
</reference>
<accession>A0AAD6IQJ8</accession>
<keyword evidence="6" id="KW-1185">Reference proteome</keyword>
<comment type="caution">
    <text evidence="5">The sequence shown here is derived from an EMBL/GenBank/DDBJ whole genome shotgun (WGS) entry which is preliminary data.</text>
</comment>
<evidence type="ECO:0000256" key="1">
    <source>
        <dbReference type="ARBA" id="ARBA00022737"/>
    </source>
</evidence>
<evidence type="ECO:0000256" key="2">
    <source>
        <dbReference type="PROSITE-ProRule" id="PRU00023"/>
    </source>
</evidence>
<name>A0AAD6IQJ8_DREDA</name>
<evidence type="ECO:0000259" key="4">
    <source>
        <dbReference type="Pfam" id="PF24883"/>
    </source>
</evidence>
<evidence type="ECO:0000256" key="3">
    <source>
        <dbReference type="SAM" id="MobiDB-lite"/>
    </source>
</evidence>
<dbReference type="Gene3D" id="2.60.120.920">
    <property type="match status" value="1"/>
</dbReference>
<dbReference type="Proteomes" id="UP001221413">
    <property type="component" value="Unassembled WGS sequence"/>
</dbReference>
<dbReference type="InterPro" id="IPR056884">
    <property type="entry name" value="NPHP3-like_N"/>
</dbReference>
<dbReference type="PANTHER" id="PTHR10039">
    <property type="entry name" value="AMELOGENIN"/>
    <property type="match status" value="1"/>
</dbReference>
<organism evidence="5 6">
    <name type="scientific">Drechslerella dactyloides</name>
    <name type="common">Nematode-trapping fungus</name>
    <name type="synonym">Arthrobotrys dactyloides</name>
    <dbReference type="NCBI Taxonomy" id="74499"/>
    <lineage>
        <taxon>Eukaryota</taxon>
        <taxon>Fungi</taxon>
        <taxon>Dikarya</taxon>
        <taxon>Ascomycota</taxon>
        <taxon>Pezizomycotina</taxon>
        <taxon>Orbiliomycetes</taxon>
        <taxon>Orbiliales</taxon>
        <taxon>Orbiliaceae</taxon>
        <taxon>Drechslerella</taxon>
    </lineage>
</organism>
<dbReference type="PROSITE" id="PS50088">
    <property type="entry name" value="ANK_REPEAT"/>
    <property type="match status" value="1"/>
</dbReference>
<evidence type="ECO:0000313" key="5">
    <source>
        <dbReference type="EMBL" id="KAJ6256517.1"/>
    </source>
</evidence>
<keyword evidence="1" id="KW-0677">Repeat</keyword>
<evidence type="ECO:0000313" key="6">
    <source>
        <dbReference type="Proteomes" id="UP001221413"/>
    </source>
</evidence>
<dbReference type="Pfam" id="PF12796">
    <property type="entry name" value="Ank_2"/>
    <property type="match status" value="1"/>
</dbReference>
<dbReference type="InterPro" id="IPR027417">
    <property type="entry name" value="P-loop_NTPase"/>
</dbReference>
<dbReference type="SUPFAM" id="SSF48403">
    <property type="entry name" value="Ankyrin repeat"/>
    <property type="match status" value="1"/>
</dbReference>
<dbReference type="InterPro" id="IPR043136">
    <property type="entry name" value="B30.2/SPRY_sf"/>
</dbReference>
<feature type="domain" description="Nephrocystin 3-like N-terminal" evidence="4">
    <location>
        <begin position="321"/>
        <end position="516"/>
    </location>
</feature>
<dbReference type="Gene3D" id="3.40.50.300">
    <property type="entry name" value="P-loop containing nucleotide triphosphate hydrolases"/>
    <property type="match status" value="1"/>
</dbReference>
<dbReference type="Gene3D" id="1.25.40.20">
    <property type="entry name" value="Ankyrin repeat-containing domain"/>
    <property type="match status" value="2"/>
</dbReference>
<dbReference type="InterPro" id="IPR002110">
    <property type="entry name" value="Ankyrin_rpt"/>
</dbReference>
<dbReference type="InterPro" id="IPR036770">
    <property type="entry name" value="Ankyrin_rpt-contain_sf"/>
</dbReference>
<dbReference type="PANTHER" id="PTHR10039:SF17">
    <property type="entry name" value="FUNGAL STAND N-TERMINAL GOODBYE DOMAIN-CONTAINING PROTEIN-RELATED"/>
    <property type="match status" value="1"/>
</dbReference>
<gene>
    <name evidence="5" type="ORF">Dda_8379</name>
</gene>
<dbReference type="Pfam" id="PF24883">
    <property type="entry name" value="NPHP3_N"/>
    <property type="match status" value="1"/>
</dbReference>
<dbReference type="EMBL" id="JAQGDS010000012">
    <property type="protein sequence ID" value="KAJ6256517.1"/>
    <property type="molecule type" value="Genomic_DNA"/>
</dbReference>
<sequence>MTIRSGNTTTAVASKPVSIKGNASRKTLAQCFEDACTRFRSEIANPAVRQDSKRSAAVETFLSGAKLDELGKACKELSDKAGDGVNNAEKLWGTLDQFKGAADTFLQFAPESVSIVWFGISSLITIGNAKVQTRLLICGTCDSIANIVGDCVRWEQRMAQASTERDESPKLDIWESDIPTLIFSVLDFLWNARPHLDQSRIKRIGSTLKDIFTKELQQKVDAIVEKYQEIVKVAQAHFEESVFHESLRTGLKLDQIERDLKQYVTIGAELVNAVQQQAIIYELDRQQARLTHSMSYKLHFSSLNDRLNKIARDRNGRLAADWIFKEDAYVDWKSASADTAFLCIRGPRGHGKSVAMMSVHREIQGGTVDDDKTGATSDARPPVVCHFYFKKGEQDIETARSGLESVLYQLLDTSELRQDTDALISVIDILNPAFGDPDGKTSNRERSISFMDSHKTLCDTIRAVSTVIPSRIYVMFDALDECQDRREQEFLRHIHCLVKGTTTDDGANIRVIISCRDNVDIMSEFMVKGISEKEKTHPERVNTIEITLEKNFEDLREFIMHDVGELLIRRIDKKRFASFFRQELSRIVDIIHQKAKGDFTLARMIIANLQQPSKITLDKRIQQLPSAIGDIYMASLESLTPDEQELVVTALKWVVWSVTGINVIEISDHYREAYRENAPPPQGDAEQLTDLWASTSSHLEESHQDPDDFSTNSKLVHSDPYEDPDIKDIIYHIENAGRDFFKFDRNTGVVSVDISIREWIQEDNPGSKAAIKHSRGFNKYRDTKGNTVFKFTLTPSFVRYGDSLSELFSEREAQMSITVDVLRTLNNELFQNKYMTWEPEWIPGKPKQQRRYEIDHWQDHIRIMQKWWNKSCLDDSWWTELLTQLSIFTSPENWYIWNIQREFVNRSPIARLREIAWKKKYMMRLFDEPIHLACKFGLPLMIDMLVRDSECPSSFGAESVHNSHKMKRILSQRAFAFTQKAAVSSKFTDIKQFLPGMDRNEILDPLTRLIDEDNVNDSERHLRKTWDNLLSFDLESWRCKEARICDKLDIEGQTPLYLAAPSPETLGRLMEHGADIEGISLRPIGDGTGNVMQTPLLAILCDLTGAAERGNSDKMVQSLLRSAEMLVSKGASLQVEGLRVSTLLHLAAKIRNLQFFKLLCVSGDWDVHAKDSHGQNPMHYLFLRPRPTDPNKIQEVLGICQIMIKMRHLGDDDLVNSEDLFSKNPLAYAVGGGFREAVELLIKLGADIHDESNVGQNCFHHLAGSNYARNENNPEADLAVADILLKAGVDCAKRDSNGNTPLLYALTHRNWHIAKYLLKEYDKIGKEATGDDNPLLARSSRGQTLIHNMAEQTPHFITEEYLKIFHEIVTLLSGYTDLEEMIHLRDEDENTALHIAAYAHNFEIVKFITNISSGRGISTRNQSLCTAMDVVVKQLARVLSLNRDFPYTDADIELMDMHSKIFYHLFSLVSPSEFSFSFLEASFRGATYEGALGQLGLEKLVKMCESQVSSVDMHGWSLFDVLYAIDRIDLLDPYLPRKELSPAENFAKPSKLGWCSCCLELSSDGLGFYLPVEDSKRKRFSIMADHPVPPFDQWFYFEVHVANPTSEDFERDEVFNCWIGVRGEARQDDFIVDFTQGHISVEGYYWGRAQLSPANNPHQEQVYQPSITTRFSDVGCGINPITREIFFTVDGEIRAKPFRKGIDTADKDWLSGIRPARYFPGFACRSPSGERFKINLGAERFVFEPANDPEWRLDNN</sequence>
<dbReference type="SMART" id="SM00248">
    <property type="entry name" value="ANK"/>
    <property type="match status" value="7"/>
</dbReference>
<dbReference type="InterPro" id="IPR044736">
    <property type="entry name" value="Gid1/RanBPM/SPLA_SPRY"/>
</dbReference>
<feature type="repeat" description="ANK" evidence="2">
    <location>
        <begin position="1221"/>
        <end position="1253"/>
    </location>
</feature>
<dbReference type="CDD" id="cd12885">
    <property type="entry name" value="SPRY_RanBP_like"/>
    <property type="match status" value="1"/>
</dbReference>